<comment type="caution">
    <text evidence="3">The sequence shown here is derived from an EMBL/GenBank/DDBJ whole genome shotgun (WGS) entry which is preliminary data.</text>
</comment>
<evidence type="ECO:0000313" key="4">
    <source>
        <dbReference type="Proteomes" id="UP000247569"/>
    </source>
</evidence>
<dbReference type="EMBL" id="QJKF01000008">
    <property type="protein sequence ID" value="PXX61526.1"/>
    <property type="molecule type" value="Genomic_DNA"/>
</dbReference>
<feature type="domain" description="DUF418" evidence="2">
    <location>
        <begin position="176"/>
        <end position="329"/>
    </location>
</feature>
<feature type="transmembrane region" description="Helical" evidence="1">
    <location>
        <begin position="122"/>
        <end position="139"/>
    </location>
</feature>
<feature type="transmembrane region" description="Helical" evidence="1">
    <location>
        <begin position="258"/>
        <end position="276"/>
    </location>
</feature>
<feature type="transmembrane region" description="Helical" evidence="1">
    <location>
        <begin position="288"/>
        <end position="310"/>
    </location>
</feature>
<dbReference type="InterPro" id="IPR052529">
    <property type="entry name" value="Bact_Transport_Assoc"/>
</dbReference>
<evidence type="ECO:0000313" key="3">
    <source>
        <dbReference type="EMBL" id="PXX61526.1"/>
    </source>
</evidence>
<feature type="transmembrane region" description="Helical" evidence="1">
    <location>
        <begin position="190"/>
        <end position="211"/>
    </location>
</feature>
<feature type="transmembrane region" description="Helical" evidence="1">
    <location>
        <begin position="60"/>
        <end position="85"/>
    </location>
</feature>
<dbReference type="InterPro" id="IPR007349">
    <property type="entry name" value="DUF418"/>
</dbReference>
<feature type="transmembrane region" description="Helical" evidence="1">
    <location>
        <begin position="20"/>
        <end position="40"/>
    </location>
</feature>
<feature type="transmembrane region" description="Helical" evidence="1">
    <location>
        <begin position="146"/>
        <end position="170"/>
    </location>
</feature>
<sequence>MAAARVIVSLRRMHNDAGRIRELDAVRGFALCGILVVNIWQLTDMSAVCAPGEMAPLRHLLSVLFEGRFFPIFSFLFGLSFALFLDSAAQRTARPRLILIRRLVALGVLGLIHHQFQPGEALLPYALVGVLILLPAASLPRSAVLVAGLAGTIGVAVTLGGGFGLVPGLFLLGLAAARYGVAETLDERGWQLALVFALALPAAVFTGLWEYRTPYLDLLVSTAPPVAGLLGALAYLTGLLLILRTEAGLVLSEVLEPMGRMALTNYLGATVLILLAEPRLGLSGSEKYGVLLGLAAAIIAFQAITSWIWLRIFRYGPLEWLWRCVTWWQLVPARRVPEPIRYG</sequence>
<proteinExistence type="predicted"/>
<evidence type="ECO:0000256" key="1">
    <source>
        <dbReference type="SAM" id="Phobius"/>
    </source>
</evidence>
<dbReference type="PANTHER" id="PTHR30590">
    <property type="entry name" value="INNER MEMBRANE PROTEIN"/>
    <property type="match status" value="1"/>
</dbReference>
<accession>A0A318KJR4</accession>
<protein>
    <submittedName>
        <fullName evidence="3">Putative membrane protein YeiB</fullName>
    </submittedName>
</protein>
<keyword evidence="1" id="KW-0812">Transmembrane</keyword>
<dbReference type="AlphaFoldDB" id="A0A318KJR4"/>
<organism evidence="3 4">
    <name type="scientific">Nocardia tenerifensis</name>
    <dbReference type="NCBI Taxonomy" id="228006"/>
    <lineage>
        <taxon>Bacteria</taxon>
        <taxon>Bacillati</taxon>
        <taxon>Actinomycetota</taxon>
        <taxon>Actinomycetes</taxon>
        <taxon>Mycobacteriales</taxon>
        <taxon>Nocardiaceae</taxon>
        <taxon>Nocardia</taxon>
    </lineage>
</organism>
<feature type="transmembrane region" description="Helical" evidence="1">
    <location>
        <begin position="218"/>
        <end position="243"/>
    </location>
</feature>
<keyword evidence="1" id="KW-1133">Transmembrane helix</keyword>
<evidence type="ECO:0000259" key="2">
    <source>
        <dbReference type="Pfam" id="PF04235"/>
    </source>
</evidence>
<dbReference type="Pfam" id="PF04235">
    <property type="entry name" value="DUF418"/>
    <property type="match status" value="1"/>
</dbReference>
<dbReference type="PANTHER" id="PTHR30590:SF3">
    <property type="entry name" value="HYPOTHETICAL MEMBRANE SPANNING PROTEIN"/>
    <property type="match status" value="1"/>
</dbReference>
<keyword evidence="1" id="KW-0472">Membrane</keyword>
<dbReference type="Proteomes" id="UP000247569">
    <property type="component" value="Unassembled WGS sequence"/>
</dbReference>
<keyword evidence="4" id="KW-1185">Reference proteome</keyword>
<feature type="transmembrane region" description="Helical" evidence="1">
    <location>
        <begin position="97"/>
        <end position="116"/>
    </location>
</feature>
<reference evidence="3 4" key="1">
    <citation type="submission" date="2018-05" db="EMBL/GenBank/DDBJ databases">
        <title>Genomic Encyclopedia of Type Strains, Phase IV (KMG-IV): sequencing the most valuable type-strain genomes for metagenomic binning, comparative biology and taxonomic classification.</title>
        <authorList>
            <person name="Goeker M."/>
        </authorList>
    </citation>
    <scope>NUCLEOTIDE SEQUENCE [LARGE SCALE GENOMIC DNA]</scope>
    <source>
        <strain evidence="3 4">DSM 44704</strain>
    </source>
</reference>
<gene>
    <name evidence="3" type="ORF">DFR70_10884</name>
</gene>
<name>A0A318KJR4_9NOCA</name>